<dbReference type="CDD" id="cd00761">
    <property type="entry name" value="Glyco_tranf_GTA_type"/>
    <property type="match status" value="1"/>
</dbReference>
<sequence length="931" mass="105716">MDCFHRRFRRRPAPRLLILVLCIIVVVLSNEAKAISTTTVNRNTSDQQQQSDEERSSSIVVLESLRRESIGPSGAYYAFDGVDDYIIARDVRGLPSRTISACAWVFVNRHKSFNRIVSHEWINWGWNLYTDTQGVARFGIGKENKDFSAGKVLFLNRWHFVCGTYDGRAITVFVDGAAGPQVPLEESGLDFDGHVTIGGAEWDPFDGRLDDVSIWNRALTPAEVRRLMVVGMSSSFDEASNMNKLDDPTLIWMVKDCVAFWTFDEETTTMHGEGNKEVFLHDSSGRGNVAYLGRGSRMPKRYVNDAPPSRIPCVSKSSYSSHDDSDDARKDIPREKIDLNVDYEEGGKNAKLVFRVISVYPSDLIQLSLRYDKFDKYEDGENVVIDTSYTIDPSLDPKDIKNLNALARSVFVEMAPLELEWETDDLDMECATIVFEAKIIEDGTDVNDEDIPWSMRTVLVDITEQPELCQVFDSLKASRIGAGSCTEKRKEVRQIRPKREYAEFVEKTDRERREIVSEFIEDSAIGALPFVSVVVPFYNGAKETLEETLSSVYSQTYKNIEVLLIDDGSKDGSSEVARQLVDRFNQKGGRLFQIQVHEKQNGGLGDARNFGFDRAIGKYVLPLDADDLIDETFIEKAIDLLEDPNNDYNLAVADLVGFGDWEYSWNLPKYDPQDLRYFNAFHCSAVILKSLWDNTPGGYPRTTLFGYEDWAFWLEAEKYVGLKPVNIREPLFKYRLRKGSMLQSMIDGKNELFALASVRMLNPITYPVELILSAHDMFNERDVTREIVDTLTAKLTKFQRAAMPALMLGIYFESNGKFPEAGQMYLRAIEITDGTNDWQPRWRNGLLLQKVGNYDAANVTLSKLFKDFDGLEQVYEEKRKRTPSMFGAILAPSVVEKRRHLRMENNNSDNNVNKSSKKYTGGGGANKNDEL</sequence>
<keyword evidence="2" id="KW-1015">Disulfide bond</keyword>
<feature type="signal peptide" evidence="4">
    <location>
        <begin position="1"/>
        <end position="34"/>
    </location>
</feature>
<dbReference type="Gene3D" id="2.60.120.200">
    <property type="match status" value="1"/>
</dbReference>
<evidence type="ECO:0000313" key="7">
    <source>
        <dbReference type="Proteomes" id="UP000198341"/>
    </source>
</evidence>
<dbReference type="Pfam" id="PF13385">
    <property type="entry name" value="Laminin_G_3"/>
    <property type="match status" value="1"/>
</dbReference>
<evidence type="ECO:0000256" key="3">
    <source>
        <dbReference type="SAM" id="MobiDB-lite"/>
    </source>
</evidence>
<dbReference type="AlphaFoldDB" id="K8E8W6"/>
<dbReference type="eggNOG" id="ENOG502SBEQ">
    <property type="taxonomic scope" value="Eukaryota"/>
</dbReference>
<evidence type="ECO:0000256" key="1">
    <source>
        <dbReference type="ARBA" id="ARBA00022729"/>
    </source>
</evidence>
<protein>
    <submittedName>
        <fullName evidence="6">Beta-1,3-N-acetylglucosaminyltransferase</fullName>
    </submittedName>
</protein>
<evidence type="ECO:0000259" key="5">
    <source>
        <dbReference type="SMART" id="SM00560"/>
    </source>
</evidence>
<name>K8E8W6_9CHLO</name>
<reference evidence="6 7" key="1">
    <citation type="submission" date="2011-10" db="EMBL/GenBank/DDBJ databases">
        <authorList>
            <person name="Genoscope - CEA"/>
        </authorList>
    </citation>
    <scope>NUCLEOTIDE SEQUENCE [LARGE SCALE GENOMIC DNA]</scope>
    <source>
        <strain evidence="6 7">RCC 1105</strain>
    </source>
</reference>
<dbReference type="InterPro" id="IPR001173">
    <property type="entry name" value="Glyco_trans_2-like"/>
</dbReference>
<dbReference type="SUPFAM" id="SSF53448">
    <property type="entry name" value="Nucleotide-diphospho-sugar transferases"/>
    <property type="match status" value="1"/>
</dbReference>
<feature type="chain" id="PRO_5003919045" evidence="4">
    <location>
        <begin position="35"/>
        <end position="931"/>
    </location>
</feature>
<dbReference type="GeneID" id="19018026"/>
<dbReference type="InterPro" id="IPR029044">
    <property type="entry name" value="Nucleotide-diphossugar_trans"/>
</dbReference>
<keyword evidence="1 4" id="KW-0732">Signal</keyword>
<dbReference type="InterPro" id="IPR011990">
    <property type="entry name" value="TPR-like_helical_dom_sf"/>
</dbReference>
<feature type="region of interest" description="Disordered" evidence="3">
    <location>
        <begin position="307"/>
        <end position="331"/>
    </location>
</feature>
<accession>K8E8W6</accession>
<dbReference type="EMBL" id="FO082278">
    <property type="protein sequence ID" value="CCO14056.1"/>
    <property type="molecule type" value="Genomic_DNA"/>
</dbReference>
<dbReference type="Pfam" id="PF00535">
    <property type="entry name" value="Glycos_transf_2"/>
    <property type="match status" value="1"/>
</dbReference>
<dbReference type="InterPro" id="IPR013320">
    <property type="entry name" value="ConA-like_dom_sf"/>
</dbReference>
<dbReference type="InterPro" id="IPR050834">
    <property type="entry name" value="Glycosyltransf_2"/>
</dbReference>
<dbReference type="InterPro" id="IPR006558">
    <property type="entry name" value="LamG-like"/>
</dbReference>
<feature type="compositionally biased region" description="Basic and acidic residues" evidence="3">
    <location>
        <begin position="321"/>
        <end position="331"/>
    </location>
</feature>
<dbReference type="KEGG" id="bpg:Bathy01g02910"/>
<dbReference type="Gene3D" id="3.90.550.10">
    <property type="entry name" value="Spore Coat Polysaccharide Biosynthesis Protein SpsA, Chain A"/>
    <property type="match status" value="1"/>
</dbReference>
<feature type="compositionally biased region" description="Low complexity" evidence="3">
    <location>
        <begin position="905"/>
        <end position="914"/>
    </location>
</feature>
<dbReference type="PANTHER" id="PTHR43685">
    <property type="entry name" value="GLYCOSYLTRANSFERASE"/>
    <property type="match status" value="1"/>
</dbReference>
<evidence type="ECO:0000313" key="6">
    <source>
        <dbReference type="EMBL" id="CCO14056.1"/>
    </source>
</evidence>
<dbReference type="SUPFAM" id="SSF49899">
    <property type="entry name" value="Concanavalin A-like lectins/glucanases"/>
    <property type="match status" value="1"/>
</dbReference>
<gene>
    <name evidence="6" type="ORF">Bathy01g02910</name>
</gene>
<dbReference type="SMART" id="SM00560">
    <property type="entry name" value="LamGL"/>
    <property type="match status" value="1"/>
</dbReference>
<organism evidence="6 7">
    <name type="scientific">Bathycoccus prasinos</name>
    <dbReference type="NCBI Taxonomy" id="41875"/>
    <lineage>
        <taxon>Eukaryota</taxon>
        <taxon>Viridiplantae</taxon>
        <taxon>Chlorophyta</taxon>
        <taxon>Mamiellophyceae</taxon>
        <taxon>Mamiellales</taxon>
        <taxon>Bathycoccaceae</taxon>
        <taxon>Bathycoccus</taxon>
    </lineage>
</organism>
<evidence type="ECO:0000256" key="2">
    <source>
        <dbReference type="ARBA" id="ARBA00023157"/>
    </source>
</evidence>
<feature type="domain" description="LamG-like jellyroll fold" evidence="5">
    <location>
        <begin position="97"/>
        <end position="222"/>
    </location>
</feature>
<dbReference type="RefSeq" id="XP_007515177.1">
    <property type="nucleotide sequence ID" value="XM_007515115.1"/>
</dbReference>
<dbReference type="Proteomes" id="UP000198341">
    <property type="component" value="Chromosome 1"/>
</dbReference>
<feature type="region of interest" description="Disordered" evidence="3">
    <location>
        <begin position="903"/>
        <end position="931"/>
    </location>
</feature>
<dbReference type="OrthoDB" id="3784at2759"/>
<dbReference type="PANTHER" id="PTHR43685:SF2">
    <property type="entry name" value="GLYCOSYLTRANSFERASE 2-LIKE DOMAIN-CONTAINING PROTEIN"/>
    <property type="match status" value="1"/>
</dbReference>
<keyword evidence="7" id="KW-1185">Reference proteome</keyword>
<proteinExistence type="predicted"/>
<evidence type="ECO:0000256" key="4">
    <source>
        <dbReference type="SAM" id="SignalP"/>
    </source>
</evidence>
<dbReference type="SUPFAM" id="SSF48452">
    <property type="entry name" value="TPR-like"/>
    <property type="match status" value="1"/>
</dbReference>